<reference evidence="3 4" key="1">
    <citation type="submission" date="2015-01" db="EMBL/GenBank/DDBJ databases">
        <title>Draft genome sequence of Leucobacter komagatae strain VKM ST2845.</title>
        <authorList>
            <person name="Karlyshev A.V."/>
            <person name="Kudryashova E.B."/>
        </authorList>
    </citation>
    <scope>NUCLEOTIDE SEQUENCE [LARGE SCALE GENOMIC DNA]</scope>
    <source>
        <strain evidence="3 4">VKM ST2845</strain>
    </source>
</reference>
<accession>A0A0D0HYA5</accession>
<gene>
    <name evidence="3" type="ORF">SD72_08160</name>
</gene>
<comment type="caution">
    <text evidence="3">The sequence shown here is derived from an EMBL/GenBank/DDBJ whole genome shotgun (WGS) entry which is preliminary data.</text>
</comment>
<dbReference type="AlphaFoldDB" id="A0A0D0HYA5"/>
<protein>
    <recommendedName>
        <fullName evidence="5">Secreted protein</fullName>
    </recommendedName>
</protein>
<evidence type="ECO:0000313" key="4">
    <source>
        <dbReference type="Proteomes" id="UP000032120"/>
    </source>
</evidence>
<keyword evidence="2" id="KW-0732">Signal</keyword>
<evidence type="ECO:0000256" key="2">
    <source>
        <dbReference type="SAM" id="SignalP"/>
    </source>
</evidence>
<dbReference type="PROSITE" id="PS51257">
    <property type="entry name" value="PROKAR_LIPOPROTEIN"/>
    <property type="match status" value="1"/>
</dbReference>
<evidence type="ECO:0008006" key="5">
    <source>
        <dbReference type="Google" id="ProtNLM"/>
    </source>
</evidence>
<feature type="region of interest" description="Disordered" evidence="1">
    <location>
        <begin position="31"/>
        <end position="53"/>
    </location>
</feature>
<evidence type="ECO:0000256" key="1">
    <source>
        <dbReference type="SAM" id="MobiDB-lite"/>
    </source>
</evidence>
<evidence type="ECO:0000313" key="3">
    <source>
        <dbReference type="EMBL" id="KIP52541.1"/>
    </source>
</evidence>
<dbReference type="Proteomes" id="UP000032120">
    <property type="component" value="Unassembled WGS sequence"/>
</dbReference>
<keyword evidence="4" id="KW-1185">Reference proteome</keyword>
<feature type="signal peptide" evidence="2">
    <location>
        <begin position="1"/>
        <end position="30"/>
    </location>
</feature>
<dbReference type="EMBL" id="JXSQ01000009">
    <property type="protein sequence ID" value="KIP52541.1"/>
    <property type="molecule type" value="Genomic_DNA"/>
</dbReference>
<dbReference type="RefSeq" id="WP_042543964.1">
    <property type="nucleotide sequence ID" value="NZ_JXSQ01000009.1"/>
</dbReference>
<organism evidence="3 4">
    <name type="scientific">Leucobacter komagatae</name>
    <dbReference type="NCBI Taxonomy" id="55969"/>
    <lineage>
        <taxon>Bacteria</taxon>
        <taxon>Bacillati</taxon>
        <taxon>Actinomycetota</taxon>
        <taxon>Actinomycetes</taxon>
        <taxon>Micrococcales</taxon>
        <taxon>Microbacteriaceae</taxon>
        <taxon>Leucobacter</taxon>
    </lineage>
</organism>
<feature type="chain" id="PRO_5039330767" description="Secreted protein" evidence="2">
    <location>
        <begin position="31"/>
        <end position="149"/>
    </location>
</feature>
<dbReference type="OrthoDB" id="5080305at2"/>
<proteinExistence type="predicted"/>
<name>A0A0D0HYA5_9MICO</name>
<sequence>MVHSRYALVACTAAALLSAAVSGCSSLTGAGPPPALEDTTDPPQAEPVPLLREGGLLPGELGVSWLADGRIEVTTWGSSSCPAVITELRGPPPSTIVLGTKPSDIPDSERMCSADMAPHTSVTDRSPGWPENSDYVIEVTDTETLLRLK</sequence>